<name>A0A0E0EU00_9ORYZ</name>
<protein>
    <submittedName>
        <fullName evidence="2">Uncharacterized protein</fullName>
    </submittedName>
</protein>
<evidence type="ECO:0000313" key="3">
    <source>
        <dbReference type="Proteomes" id="UP000008021"/>
    </source>
</evidence>
<reference evidence="2" key="2">
    <citation type="submission" date="2018-05" db="EMBL/GenBank/DDBJ databases">
        <title>OmerRS3 (Oryza meridionalis Reference Sequence Version 3).</title>
        <authorList>
            <person name="Zhang J."/>
            <person name="Kudrna D."/>
            <person name="Lee S."/>
            <person name="Talag J."/>
            <person name="Welchert J."/>
            <person name="Wing R.A."/>
        </authorList>
    </citation>
    <scope>NUCLEOTIDE SEQUENCE [LARGE SCALE GENOMIC DNA]</scope>
    <source>
        <strain evidence="2">cv. OR44</strain>
    </source>
</reference>
<dbReference type="Gramene" id="OMERI09G12580.1">
    <property type="protein sequence ID" value="OMERI09G12580.1"/>
    <property type="gene ID" value="OMERI09G12580"/>
</dbReference>
<dbReference type="EnsemblPlants" id="OMERI09G12580.1">
    <property type="protein sequence ID" value="OMERI09G12580.1"/>
    <property type="gene ID" value="OMERI09G12580"/>
</dbReference>
<keyword evidence="3" id="KW-1185">Reference proteome</keyword>
<feature type="region of interest" description="Disordered" evidence="1">
    <location>
        <begin position="73"/>
        <end position="131"/>
    </location>
</feature>
<feature type="compositionally biased region" description="Low complexity" evidence="1">
    <location>
        <begin position="74"/>
        <end position="85"/>
    </location>
</feature>
<sequence>MVGTGAAGASPSGLRFCTSIPPGRTSHSSSLAAAAAAGGGGAEFSFIAAAAGGNVPFALARIIFSWHAHAHAHATNLPKPTAPAAKARKLPLPLPARQEPPASSSKQAHSAAGDGELGKGVADLGRESRRSSERVCVQVLDAGLNWGNQDQAAER</sequence>
<dbReference type="AlphaFoldDB" id="A0A0E0EU00"/>
<dbReference type="HOGENOM" id="CLU_1698315_0_0_1"/>
<evidence type="ECO:0000256" key="1">
    <source>
        <dbReference type="SAM" id="MobiDB-lite"/>
    </source>
</evidence>
<accession>A0A0E0EU00</accession>
<dbReference type="Proteomes" id="UP000008021">
    <property type="component" value="Chromosome 9"/>
</dbReference>
<proteinExistence type="predicted"/>
<reference evidence="2" key="1">
    <citation type="submission" date="2015-04" db="UniProtKB">
        <authorList>
            <consortium name="EnsemblPlants"/>
        </authorList>
    </citation>
    <scope>IDENTIFICATION</scope>
</reference>
<evidence type="ECO:0000313" key="2">
    <source>
        <dbReference type="EnsemblPlants" id="OMERI09G12580.1"/>
    </source>
</evidence>
<organism evidence="2">
    <name type="scientific">Oryza meridionalis</name>
    <dbReference type="NCBI Taxonomy" id="40149"/>
    <lineage>
        <taxon>Eukaryota</taxon>
        <taxon>Viridiplantae</taxon>
        <taxon>Streptophyta</taxon>
        <taxon>Embryophyta</taxon>
        <taxon>Tracheophyta</taxon>
        <taxon>Spermatophyta</taxon>
        <taxon>Magnoliopsida</taxon>
        <taxon>Liliopsida</taxon>
        <taxon>Poales</taxon>
        <taxon>Poaceae</taxon>
        <taxon>BOP clade</taxon>
        <taxon>Oryzoideae</taxon>
        <taxon>Oryzeae</taxon>
        <taxon>Oryzinae</taxon>
        <taxon>Oryza</taxon>
    </lineage>
</organism>